<evidence type="ECO:0000256" key="1">
    <source>
        <dbReference type="ARBA" id="ARBA00022679"/>
    </source>
</evidence>
<dbReference type="InterPro" id="IPR001451">
    <property type="entry name" value="Hexapep"/>
</dbReference>
<dbReference type="InterPro" id="IPR011004">
    <property type="entry name" value="Trimer_LpxA-like_sf"/>
</dbReference>
<dbReference type="SUPFAM" id="SSF51161">
    <property type="entry name" value="Trimeric LpxA-like enzymes"/>
    <property type="match status" value="1"/>
</dbReference>
<accession>A0A8J7MWK7</accession>
<evidence type="ECO:0000313" key="5">
    <source>
        <dbReference type="Proteomes" id="UP000619033"/>
    </source>
</evidence>
<comment type="caution">
    <text evidence="4">The sequence shown here is derived from an EMBL/GenBank/DDBJ whole genome shotgun (WGS) entry which is preliminary data.</text>
</comment>
<evidence type="ECO:0000313" key="4">
    <source>
        <dbReference type="EMBL" id="MBL4930190.1"/>
    </source>
</evidence>
<keyword evidence="2" id="KW-0677">Repeat</keyword>
<name>A0A8J7MWK7_9RHOB</name>
<dbReference type="InterPro" id="IPR051159">
    <property type="entry name" value="Hexapeptide_acetyltransf"/>
</dbReference>
<sequence>MTPVRPPADSTDSGVHRPKSTKVQRLLRLIASLVDPRAWAHQVKLLNFYNYSHVTPRRLMKIGPSCAISPTATFAYGNRIQLGARVLVGENARLWAGPGVATITIGDDTMLGPNVLITASDYRFRDGAPINRQAMNEHAISIGADVWVGGGAIILAGAEIGDGAVIAAGAVVRGVIPAMKVAAGVPARVVGHREIGSNKIL</sequence>
<reference evidence="4" key="1">
    <citation type="submission" date="2021-01" db="EMBL/GenBank/DDBJ databases">
        <title>Genome seq and assembly of Tabrizicola sp. KVB23.</title>
        <authorList>
            <person name="Chhetri G."/>
        </authorList>
    </citation>
    <scope>NUCLEOTIDE SEQUENCE</scope>
    <source>
        <strain evidence="4">KVB23</strain>
    </source>
</reference>
<proteinExistence type="predicted"/>
<keyword evidence="5" id="KW-1185">Reference proteome</keyword>
<dbReference type="PROSITE" id="PS00101">
    <property type="entry name" value="HEXAPEP_TRANSFERASES"/>
    <property type="match status" value="1"/>
</dbReference>
<keyword evidence="3 4" id="KW-0012">Acyltransferase</keyword>
<dbReference type="AlphaFoldDB" id="A0A8J7MWK7"/>
<dbReference type="Gene3D" id="2.160.10.10">
    <property type="entry name" value="Hexapeptide repeat proteins"/>
    <property type="match status" value="1"/>
</dbReference>
<dbReference type="PANTHER" id="PTHR23416">
    <property type="entry name" value="SIALIC ACID SYNTHASE-RELATED"/>
    <property type="match status" value="1"/>
</dbReference>
<dbReference type="EMBL" id="JAESVP010000018">
    <property type="protein sequence ID" value="MBL4930190.1"/>
    <property type="molecule type" value="Genomic_DNA"/>
</dbReference>
<dbReference type="CDD" id="cd04647">
    <property type="entry name" value="LbH_MAT_like"/>
    <property type="match status" value="1"/>
</dbReference>
<dbReference type="Pfam" id="PF00132">
    <property type="entry name" value="Hexapep"/>
    <property type="match status" value="1"/>
</dbReference>
<protein>
    <submittedName>
        <fullName evidence="4">Acyltransferase</fullName>
    </submittedName>
</protein>
<gene>
    <name evidence="4" type="ORF">JI744_18995</name>
</gene>
<evidence type="ECO:0000256" key="3">
    <source>
        <dbReference type="ARBA" id="ARBA00023315"/>
    </source>
</evidence>
<organism evidence="4 5">
    <name type="scientific">Fuscibacter oryzae</name>
    <dbReference type="NCBI Taxonomy" id="2803939"/>
    <lineage>
        <taxon>Bacteria</taxon>
        <taxon>Pseudomonadati</taxon>
        <taxon>Pseudomonadota</taxon>
        <taxon>Alphaproteobacteria</taxon>
        <taxon>Rhodobacterales</taxon>
        <taxon>Paracoccaceae</taxon>
        <taxon>Fuscibacter</taxon>
    </lineage>
</organism>
<keyword evidence="1" id="KW-0808">Transferase</keyword>
<dbReference type="GO" id="GO:0016746">
    <property type="term" value="F:acyltransferase activity"/>
    <property type="evidence" value="ECO:0007669"/>
    <property type="project" value="UniProtKB-KW"/>
</dbReference>
<dbReference type="Proteomes" id="UP000619033">
    <property type="component" value="Unassembled WGS sequence"/>
</dbReference>
<evidence type="ECO:0000256" key="2">
    <source>
        <dbReference type="ARBA" id="ARBA00022737"/>
    </source>
</evidence>
<dbReference type="InterPro" id="IPR018357">
    <property type="entry name" value="Hexapep_transf_CS"/>
</dbReference>